<accession>A0A8J5X7I3</accession>
<feature type="domain" description="Vanadium-dependent haloperoxidase NapH1-like second helical-bundle" evidence="2">
    <location>
        <begin position="357"/>
        <end position="536"/>
    </location>
</feature>
<protein>
    <recommendedName>
        <fullName evidence="2">Vanadium-dependent haloperoxidase NapH1-like second helical-bundle domain-containing protein</fullName>
    </recommendedName>
</protein>
<evidence type="ECO:0000313" key="3">
    <source>
        <dbReference type="EMBL" id="KAG8462896.1"/>
    </source>
</evidence>
<evidence type="ECO:0000259" key="2">
    <source>
        <dbReference type="Pfam" id="PF22778"/>
    </source>
</evidence>
<dbReference type="PANTHER" id="PTHR34599:SF2">
    <property type="entry name" value="TRAF-TYPE DOMAIN-CONTAINING PROTEIN"/>
    <property type="match status" value="1"/>
</dbReference>
<dbReference type="InterPro" id="IPR036938">
    <property type="entry name" value="PAP2/HPO_sf"/>
</dbReference>
<dbReference type="Proteomes" id="UP000751190">
    <property type="component" value="Unassembled WGS sequence"/>
</dbReference>
<gene>
    <name evidence="3" type="ORF">KFE25_001669</name>
</gene>
<name>A0A8J5X7I3_DIALT</name>
<reference evidence="3" key="1">
    <citation type="submission" date="2021-05" db="EMBL/GenBank/DDBJ databases">
        <title>The genome of the haptophyte Pavlova lutheri (Diacronema luteri, Pavlovales) - a model for lipid biosynthesis in eukaryotic algae.</title>
        <authorList>
            <person name="Hulatt C.J."/>
            <person name="Posewitz M.C."/>
        </authorList>
    </citation>
    <scope>NUCLEOTIDE SEQUENCE</scope>
    <source>
        <strain evidence="3">NIVA-4/92</strain>
    </source>
</reference>
<sequence length="555" mass="59773">MRVVTKLLPLLACALSPPATAYDIGCIYPAQMPTPLQAYYNISALLSANAIVLGIETPIVVHGATAVSLCGTLCQSYHDAAALDPLTESAPSFRVPPFGHNAFSRVMCTAQCVAARSVQTLGILFDVWSLAVTGIEPDVARAFSLATEDGGAALNALLEERDFNPLVVGQVAALRVAVEFGGDGWNGDGALVYSEEQDEAVPCTANCRPYADTIGYKPAPQPQVEYGNASSSVAESCASQCSECPGLCRRWQPLVESDQRGNAVRQVQVTPHIGIKAKLYGQKEPPPPLADPGYDYLEEARLVLERMSASASNVTRLTAIRFFDQKLYIRGLVELAALEQFPDQSYEEQVMFIFGIGVAEQDATILAWREKLAADRIRPTTYIKRWGETIVRTAQPGSADVVEIRAADFEALARVMPHSEFPSGSACICTAYADFTDLFTLDRFGSRLRDLTLGPDEGAGGVGLFCNSTFVPPEQQIGCIPEERLRFATMSDLARECGQSRLWAGLHFTASVSAAETQCSGLGRLASDLTKKVRNGTTWGATWAEGQPRPICGAL</sequence>
<dbReference type="InterPro" id="IPR052559">
    <property type="entry name" value="V-haloperoxidase"/>
</dbReference>
<proteinExistence type="predicted"/>
<dbReference type="OMA" id="GSACICT"/>
<dbReference type="InterPro" id="IPR055161">
    <property type="entry name" value="NapH1-like_2nd"/>
</dbReference>
<organism evidence="3 4">
    <name type="scientific">Diacronema lutheri</name>
    <name type="common">Unicellular marine alga</name>
    <name type="synonym">Monochrysis lutheri</name>
    <dbReference type="NCBI Taxonomy" id="2081491"/>
    <lineage>
        <taxon>Eukaryota</taxon>
        <taxon>Haptista</taxon>
        <taxon>Haptophyta</taxon>
        <taxon>Pavlovophyceae</taxon>
        <taxon>Pavlovales</taxon>
        <taxon>Pavlovaceae</taxon>
        <taxon>Diacronema</taxon>
    </lineage>
</organism>
<dbReference type="Gene3D" id="1.10.606.10">
    <property type="entry name" value="Vanadium-containing Chloroperoxidase, domain 2"/>
    <property type="match status" value="1"/>
</dbReference>
<keyword evidence="1" id="KW-0732">Signal</keyword>
<comment type="caution">
    <text evidence="3">The sequence shown here is derived from an EMBL/GenBank/DDBJ whole genome shotgun (WGS) entry which is preliminary data.</text>
</comment>
<keyword evidence="4" id="KW-1185">Reference proteome</keyword>
<dbReference type="EMBL" id="JAGTXO010000018">
    <property type="protein sequence ID" value="KAG8462896.1"/>
    <property type="molecule type" value="Genomic_DNA"/>
</dbReference>
<dbReference type="AlphaFoldDB" id="A0A8J5X7I3"/>
<dbReference type="OrthoDB" id="10262915at2759"/>
<dbReference type="Pfam" id="PF22778">
    <property type="entry name" value="VCPO_2nd"/>
    <property type="match status" value="1"/>
</dbReference>
<evidence type="ECO:0000256" key="1">
    <source>
        <dbReference type="SAM" id="SignalP"/>
    </source>
</evidence>
<feature type="signal peptide" evidence="1">
    <location>
        <begin position="1"/>
        <end position="21"/>
    </location>
</feature>
<dbReference type="PANTHER" id="PTHR34599">
    <property type="entry name" value="PEROXIDASE-RELATED"/>
    <property type="match status" value="1"/>
</dbReference>
<feature type="chain" id="PRO_5035156923" description="Vanadium-dependent haloperoxidase NapH1-like second helical-bundle domain-containing protein" evidence="1">
    <location>
        <begin position="22"/>
        <end position="555"/>
    </location>
</feature>
<dbReference type="GO" id="GO:0004601">
    <property type="term" value="F:peroxidase activity"/>
    <property type="evidence" value="ECO:0007669"/>
    <property type="project" value="InterPro"/>
</dbReference>
<dbReference type="SUPFAM" id="SSF48317">
    <property type="entry name" value="Acid phosphatase/Vanadium-dependent haloperoxidase"/>
    <property type="match status" value="1"/>
</dbReference>
<evidence type="ECO:0000313" key="4">
    <source>
        <dbReference type="Proteomes" id="UP000751190"/>
    </source>
</evidence>
<dbReference type="InterPro" id="IPR016119">
    <property type="entry name" value="Br/Cl_peroxidase_C"/>
</dbReference>